<dbReference type="Gene3D" id="2.20.70.10">
    <property type="match status" value="1"/>
</dbReference>
<reference evidence="9" key="1">
    <citation type="submission" date="2023-08" db="EMBL/GenBank/DDBJ databases">
        <title>Draft sequence of the Babesia gibsoni genome.</title>
        <authorList>
            <person name="Yamagishi J.Y."/>
            <person name="Xuan X.X."/>
        </authorList>
    </citation>
    <scope>NUCLEOTIDE SEQUENCE</scope>
    <source>
        <strain evidence="9">Azabu</strain>
    </source>
</reference>
<dbReference type="InterPro" id="IPR003604">
    <property type="entry name" value="Matrin/U1-like-C_Znf_C2H2"/>
</dbReference>
<dbReference type="GO" id="GO:0000398">
    <property type="term" value="P:mRNA splicing, via spliceosome"/>
    <property type="evidence" value="ECO:0007669"/>
    <property type="project" value="InterPro"/>
</dbReference>
<feature type="domain" description="WW" evidence="7">
    <location>
        <begin position="174"/>
        <end position="208"/>
    </location>
</feature>
<comment type="subcellular location">
    <subcellularLocation>
        <location evidence="1">Nucleus</location>
    </subcellularLocation>
</comment>
<evidence type="ECO:0000256" key="6">
    <source>
        <dbReference type="SAM" id="MobiDB-lite"/>
    </source>
</evidence>
<feature type="compositionally biased region" description="Basic and acidic residues" evidence="6">
    <location>
        <begin position="364"/>
        <end position="374"/>
    </location>
</feature>
<organism evidence="9 10">
    <name type="scientific">Babesia gibsoni</name>
    <dbReference type="NCBI Taxonomy" id="33632"/>
    <lineage>
        <taxon>Eukaryota</taxon>
        <taxon>Sar</taxon>
        <taxon>Alveolata</taxon>
        <taxon>Apicomplexa</taxon>
        <taxon>Aconoidasida</taxon>
        <taxon>Piroplasmida</taxon>
        <taxon>Babesiidae</taxon>
        <taxon>Babesia</taxon>
    </lineage>
</organism>
<dbReference type="GO" id="GO:0008270">
    <property type="term" value="F:zinc ion binding"/>
    <property type="evidence" value="ECO:0007669"/>
    <property type="project" value="UniProtKB-KW"/>
</dbReference>
<feature type="compositionally biased region" description="Basic residues" evidence="6">
    <location>
        <begin position="378"/>
        <end position="388"/>
    </location>
</feature>
<feature type="region of interest" description="Disordered" evidence="6">
    <location>
        <begin position="201"/>
        <end position="294"/>
    </location>
</feature>
<dbReference type="PANTHER" id="PTHR13173">
    <property type="entry name" value="WW DOMAIN BINDING PROTEIN 4"/>
    <property type="match status" value="1"/>
</dbReference>
<dbReference type="InterPro" id="IPR000690">
    <property type="entry name" value="Matrin/U1-C_Znf_C2H2"/>
</dbReference>
<dbReference type="PROSITE" id="PS50020">
    <property type="entry name" value="WW_DOMAIN_2"/>
    <property type="match status" value="1"/>
</dbReference>
<keyword evidence="5" id="KW-0539">Nucleus</keyword>
<evidence type="ECO:0000256" key="3">
    <source>
        <dbReference type="ARBA" id="ARBA00022771"/>
    </source>
</evidence>
<keyword evidence="3" id="KW-0863">Zinc-finger</keyword>
<dbReference type="AlphaFoldDB" id="A0AAD8PGP2"/>
<keyword evidence="2" id="KW-0479">Metal-binding</keyword>
<comment type="caution">
    <text evidence="9">The sequence shown here is derived from an EMBL/GenBank/DDBJ whole genome shotgun (WGS) entry which is preliminary data.</text>
</comment>
<evidence type="ECO:0000313" key="10">
    <source>
        <dbReference type="Proteomes" id="UP001230268"/>
    </source>
</evidence>
<proteinExistence type="predicted"/>
<dbReference type="InterPro" id="IPR001202">
    <property type="entry name" value="WW_dom"/>
</dbReference>
<sequence length="388" mass="44067">MTDYWVSSKKHYCDVCKCWISGTTLNIKNHESSARHISSLRKKLIDSHRKQVEKQQQDEFEKAELARLNSVTVDGPAPMSPLDDQGLTSSSVFTYSRMLKPPVDKEKEQAIILQRITSALSGVPMEDSSDKVQTTWMAFIDKDDGTLTYYNNITGLKTKTRPRDFDGVLPIASSSLTSNWTLKFDPSKGAKYYHNTNTGEIRWLEQPAQPPPEHKTRETRTDVTQPVVRVETIAPPQPVKPTSQIKIKLESNEPTQPSQTSTTTVKPEPQDPPPAADPYDTSGLYAPEKKPLPKEQYEATIGQWEVVKPAESVYSHSIVSLEPYVNPPKEKPKEPDIFDVIREATYETPLLNVDDMQLQEKRTFDHKEKEKPDNPVHFARRKIPKRNA</sequence>
<evidence type="ECO:0000259" key="8">
    <source>
        <dbReference type="PROSITE" id="PS50171"/>
    </source>
</evidence>
<evidence type="ECO:0000259" key="7">
    <source>
        <dbReference type="PROSITE" id="PS50020"/>
    </source>
</evidence>
<feature type="compositionally biased region" description="Basic and acidic residues" evidence="6">
    <location>
        <begin position="212"/>
        <end position="221"/>
    </location>
</feature>
<dbReference type="PANTHER" id="PTHR13173:SF10">
    <property type="entry name" value="WW DOMAIN-BINDING PROTEIN 4"/>
    <property type="match status" value="1"/>
</dbReference>
<dbReference type="SMART" id="SM00451">
    <property type="entry name" value="ZnF_U1"/>
    <property type="match status" value="1"/>
</dbReference>
<evidence type="ECO:0000313" key="9">
    <source>
        <dbReference type="EMBL" id="KAK1445056.1"/>
    </source>
</evidence>
<feature type="region of interest" description="Disordered" evidence="6">
    <location>
        <begin position="364"/>
        <end position="388"/>
    </location>
</feature>
<name>A0AAD8PGP2_BABGI</name>
<dbReference type="EMBL" id="JAVEPI010000001">
    <property type="protein sequence ID" value="KAK1445056.1"/>
    <property type="molecule type" value="Genomic_DNA"/>
</dbReference>
<dbReference type="GO" id="GO:0003723">
    <property type="term" value="F:RNA binding"/>
    <property type="evidence" value="ECO:0007669"/>
    <property type="project" value="TreeGrafter"/>
</dbReference>
<keyword evidence="4" id="KW-0862">Zinc</keyword>
<accession>A0AAD8PGP2</accession>
<dbReference type="GO" id="GO:0071011">
    <property type="term" value="C:precatalytic spliceosome"/>
    <property type="evidence" value="ECO:0007669"/>
    <property type="project" value="TreeGrafter"/>
</dbReference>
<gene>
    <name evidence="9" type="ORF">BgAZ_109620</name>
</gene>
<evidence type="ECO:0000256" key="1">
    <source>
        <dbReference type="ARBA" id="ARBA00004123"/>
    </source>
</evidence>
<dbReference type="InterPro" id="IPR040023">
    <property type="entry name" value="WBP4"/>
</dbReference>
<feature type="domain" description="Matrin-type" evidence="8">
    <location>
        <begin position="11"/>
        <end position="42"/>
    </location>
</feature>
<dbReference type="Proteomes" id="UP001230268">
    <property type="component" value="Unassembled WGS sequence"/>
</dbReference>
<feature type="compositionally biased region" description="Low complexity" evidence="6">
    <location>
        <begin position="254"/>
        <end position="264"/>
    </location>
</feature>
<protein>
    <submittedName>
        <fullName evidence="9">WW domain-binding protein 4 like protein</fullName>
    </submittedName>
</protein>
<keyword evidence="10" id="KW-1185">Reference proteome</keyword>
<evidence type="ECO:0000256" key="4">
    <source>
        <dbReference type="ARBA" id="ARBA00022833"/>
    </source>
</evidence>
<evidence type="ECO:0000256" key="5">
    <source>
        <dbReference type="ARBA" id="ARBA00023242"/>
    </source>
</evidence>
<evidence type="ECO:0000256" key="2">
    <source>
        <dbReference type="ARBA" id="ARBA00022723"/>
    </source>
</evidence>
<dbReference type="PROSITE" id="PS50171">
    <property type="entry name" value="ZF_MATRIN"/>
    <property type="match status" value="1"/>
</dbReference>